<feature type="region of interest" description="Disordered" evidence="1">
    <location>
        <begin position="1"/>
        <end position="32"/>
    </location>
</feature>
<dbReference type="Proteomes" id="UP000294513">
    <property type="component" value="Unassembled WGS sequence"/>
</dbReference>
<evidence type="ECO:0000256" key="1">
    <source>
        <dbReference type="SAM" id="MobiDB-lite"/>
    </source>
</evidence>
<dbReference type="RefSeq" id="WP_131902034.1">
    <property type="nucleotide sequence ID" value="NZ_SMKU01000326.1"/>
</dbReference>
<reference evidence="3 4" key="1">
    <citation type="submission" date="2019-03" db="EMBL/GenBank/DDBJ databases">
        <title>Draft genome sequences of novel Actinobacteria.</title>
        <authorList>
            <person name="Sahin N."/>
            <person name="Ay H."/>
            <person name="Saygin H."/>
        </authorList>
    </citation>
    <scope>NUCLEOTIDE SEQUENCE [LARGE SCALE GENOMIC DNA]</scope>
    <source>
        <strain evidence="3 4">H3C3</strain>
    </source>
</reference>
<sequence length="91" mass="9143">MTAPRNPSEPSSASSVPSTSPAPSASSGESAARPRMGIVRPVLWLLLVITAAGAMASFSEGAAVLVGAAFGIPALACGGALIVQHYRNRRP</sequence>
<feature type="transmembrane region" description="Helical" evidence="2">
    <location>
        <begin position="38"/>
        <end position="56"/>
    </location>
</feature>
<keyword evidence="4" id="KW-1185">Reference proteome</keyword>
<gene>
    <name evidence="3" type="ORF">E1298_37730</name>
</gene>
<name>A0A4R5ABX0_9ACTN</name>
<comment type="caution">
    <text evidence="3">The sequence shown here is derived from an EMBL/GenBank/DDBJ whole genome shotgun (WGS) entry which is preliminary data.</text>
</comment>
<dbReference type="OrthoDB" id="3543793at2"/>
<evidence type="ECO:0000256" key="2">
    <source>
        <dbReference type="SAM" id="Phobius"/>
    </source>
</evidence>
<dbReference type="EMBL" id="SMKU01000326">
    <property type="protein sequence ID" value="TDD69195.1"/>
    <property type="molecule type" value="Genomic_DNA"/>
</dbReference>
<organism evidence="3 4">
    <name type="scientific">Actinomadura rubrisoli</name>
    <dbReference type="NCBI Taxonomy" id="2530368"/>
    <lineage>
        <taxon>Bacteria</taxon>
        <taxon>Bacillati</taxon>
        <taxon>Actinomycetota</taxon>
        <taxon>Actinomycetes</taxon>
        <taxon>Streptosporangiales</taxon>
        <taxon>Thermomonosporaceae</taxon>
        <taxon>Actinomadura</taxon>
    </lineage>
</organism>
<keyword evidence="2" id="KW-0812">Transmembrane</keyword>
<keyword evidence="2" id="KW-0472">Membrane</keyword>
<accession>A0A4R5ABX0</accession>
<proteinExistence type="predicted"/>
<keyword evidence="2" id="KW-1133">Transmembrane helix</keyword>
<feature type="transmembrane region" description="Helical" evidence="2">
    <location>
        <begin position="62"/>
        <end position="83"/>
    </location>
</feature>
<protein>
    <submittedName>
        <fullName evidence="3">Uncharacterized protein</fullName>
    </submittedName>
</protein>
<dbReference type="AlphaFoldDB" id="A0A4R5ABX0"/>
<evidence type="ECO:0000313" key="3">
    <source>
        <dbReference type="EMBL" id="TDD69195.1"/>
    </source>
</evidence>
<evidence type="ECO:0000313" key="4">
    <source>
        <dbReference type="Proteomes" id="UP000294513"/>
    </source>
</evidence>